<gene>
    <name evidence="3" type="ORF">GCM10007888_16200</name>
    <name evidence="2" type="ORF">MOX02_27440</name>
</gene>
<protein>
    <submittedName>
        <fullName evidence="2">Uncharacterized protein</fullName>
    </submittedName>
</protein>
<evidence type="ECO:0000256" key="1">
    <source>
        <dbReference type="SAM" id="MobiDB-lite"/>
    </source>
</evidence>
<dbReference type="AlphaFoldDB" id="A0A512J420"/>
<dbReference type="Proteomes" id="UP001156856">
    <property type="component" value="Unassembled WGS sequence"/>
</dbReference>
<name>A0A512J420_9HYPH</name>
<evidence type="ECO:0000313" key="2">
    <source>
        <dbReference type="EMBL" id="GEP04706.1"/>
    </source>
</evidence>
<comment type="caution">
    <text evidence="2">The sequence shown here is derived from an EMBL/GenBank/DDBJ whole genome shotgun (WGS) entry which is preliminary data.</text>
</comment>
<accession>A0A512J420</accession>
<feature type="region of interest" description="Disordered" evidence="1">
    <location>
        <begin position="54"/>
        <end position="104"/>
    </location>
</feature>
<reference evidence="2 4" key="3">
    <citation type="submission" date="2019-07" db="EMBL/GenBank/DDBJ databases">
        <title>Whole genome shotgun sequence of Methylobacterium oxalidis NBRC 107715.</title>
        <authorList>
            <person name="Hosoyama A."/>
            <person name="Uohara A."/>
            <person name="Ohji S."/>
            <person name="Ichikawa N."/>
        </authorList>
    </citation>
    <scope>NUCLEOTIDE SEQUENCE [LARGE SCALE GENOMIC DNA]</scope>
    <source>
        <strain evidence="2 4">NBRC 107715</strain>
    </source>
</reference>
<reference evidence="5" key="2">
    <citation type="journal article" date="2019" name="Int. J. Syst. Evol. Microbiol.">
        <title>The Global Catalogue of Microorganisms (GCM) 10K type strain sequencing project: providing services to taxonomists for standard genome sequencing and annotation.</title>
        <authorList>
            <consortium name="The Broad Institute Genomics Platform"/>
            <consortium name="The Broad Institute Genome Sequencing Center for Infectious Disease"/>
            <person name="Wu L."/>
            <person name="Ma J."/>
        </authorList>
    </citation>
    <scope>NUCLEOTIDE SEQUENCE [LARGE SCALE GENOMIC DNA]</scope>
    <source>
        <strain evidence="5">NBRC 107715</strain>
    </source>
</reference>
<reference evidence="3" key="1">
    <citation type="journal article" date="2014" name="Int. J. Syst. Evol. Microbiol.">
        <title>Complete genome of a new Firmicutes species belonging to the dominant human colonic microbiota ('Ruminococcus bicirculans') reveals two chromosomes and a selective capacity to utilize plant glucans.</title>
        <authorList>
            <consortium name="NISC Comparative Sequencing Program"/>
            <person name="Wegmann U."/>
            <person name="Louis P."/>
            <person name="Goesmann A."/>
            <person name="Henrissat B."/>
            <person name="Duncan S.H."/>
            <person name="Flint H.J."/>
        </authorList>
    </citation>
    <scope>NUCLEOTIDE SEQUENCE</scope>
    <source>
        <strain evidence="3">NBRC 107715</strain>
    </source>
</reference>
<organism evidence="2 4">
    <name type="scientific">Methylobacterium oxalidis</name>
    <dbReference type="NCBI Taxonomy" id="944322"/>
    <lineage>
        <taxon>Bacteria</taxon>
        <taxon>Pseudomonadati</taxon>
        <taxon>Pseudomonadota</taxon>
        <taxon>Alphaproteobacteria</taxon>
        <taxon>Hyphomicrobiales</taxon>
        <taxon>Methylobacteriaceae</taxon>
        <taxon>Methylobacterium</taxon>
    </lineage>
</organism>
<reference evidence="3" key="4">
    <citation type="submission" date="2023-01" db="EMBL/GenBank/DDBJ databases">
        <title>Draft genome sequence of Methylobacterium oxalidis strain NBRC 107715.</title>
        <authorList>
            <person name="Sun Q."/>
            <person name="Mori K."/>
        </authorList>
    </citation>
    <scope>NUCLEOTIDE SEQUENCE</scope>
    <source>
        <strain evidence="3">NBRC 107715</strain>
    </source>
</reference>
<evidence type="ECO:0000313" key="5">
    <source>
        <dbReference type="Proteomes" id="UP001156856"/>
    </source>
</evidence>
<evidence type="ECO:0000313" key="4">
    <source>
        <dbReference type="Proteomes" id="UP000321960"/>
    </source>
</evidence>
<dbReference type="Proteomes" id="UP000321960">
    <property type="component" value="Unassembled WGS sequence"/>
</dbReference>
<proteinExistence type="predicted"/>
<feature type="compositionally biased region" description="Low complexity" evidence="1">
    <location>
        <begin position="95"/>
        <end position="104"/>
    </location>
</feature>
<dbReference type="EMBL" id="BSPK01000020">
    <property type="protein sequence ID" value="GLS63239.1"/>
    <property type="molecule type" value="Genomic_DNA"/>
</dbReference>
<evidence type="ECO:0000313" key="3">
    <source>
        <dbReference type="EMBL" id="GLS63239.1"/>
    </source>
</evidence>
<keyword evidence="5" id="KW-1185">Reference proteome</keyword>
<dbReference type="EMBL" id="BJZU01000050">
    <property type="protein sequence ID" value="GEP04706.1"/>
    <property type="molecule type" value="Genomic_DNA"/>
</dbReference>
<sequence>MEALDEWEEGARADIVITPHAAPPNCAAGLVVDRAFLPRSSAVAIRLTAARPVVRSARGSGGARPWRPAATVAAAPPPTSRPVPDEAAPEDADAPAEAPPESLQ</sequence>
<feature type="compositionally biased region" description="Low complexity" evidence="1">
    <location>
        <begin position="63"/>
        <end position="74"/>
    </location>
</feature>